<evidence type="ECO:0000313" key="3">
    <source>
        <dbReference type="EMBL" id="KHM52853.1"/>
    </source>
</evidence>
<dbReference type="CDD" id="cd20736">
    <property type="entry name" value="PoNe_Nuclease"/>
    <property type="match status" value="1"/>
</dbReference>
<dbReference type="EMBL" id="JSCE01000043">
    <property type="protein sequence ID" value="KHM52853.1"/>
    <property type="molecule type" value="Genomic_DNA"/>
</dbReference>
<dbReference type="PANTHER" id="PTHR34039:SF1">
    <property type="entry name" value="UPF0102 PROTEIN YRAN"/>
    <property type="match status" value="1"/>
</dbReference>
<dbReference type="AlphaFoldDB" id="A0A0B2K1T7"/>
<protein>
    <recommendedName>
        <fullName evidence="2">UPF0102 protein NZ47_02305</fullName>
    </recommendedName>
</protein>
<dbReference type="PANTHER" id="PTHR34039">
    <property type="entry name" value="UPF0102 PROTEIN YRAN"/>
    <property type="match status" value="1"/>
</dbReference>
<dbReference type="NCBIfam" id="NF009150">
    <property type="entry name" value="PRK12497.1-3"/>
    <property type="match status" value="1"/>
</dbReference>
<dbReference type="STRING" id="82374.NZ47_02305"/>
<comment type="similarity">
    <text evidence="1 2">Belongs to the UPF0102 family.</text>
</comment>
<reference evidence="3 4" key="1">
    <citation type="journal article" date="2013" name="PLoS ONE">
        <title>Identification and characterization of three novel lipases belonging to families II and V from Anaerovibrio lipolyticus 5ST.</title>
        <authorList>
            <person name="Prive F."/>
            <person name="Kaderbhai N.N."/>
            <person name="Girdwood S."/>
            <person name="Worgan H.J."/>
            <person name="Pinloche E."/>
            <person name="Scollan N.D."/>
            <person name="Huws S.A."/>
            <person name="Newbold C.J."/>
        </authorList>
    </citation>
    <scope>NUCLEOTIDE SEQUENCE [LARGE SCALE GENOMIC DNA]</scope>
    <source>
        <strain evidence="3 4">5S</strain>
    </source>
</reference>
<dbReference type="SUPFAM" id="SSF52980">
    <property type="entry name" value="Restriction endonuclease-like"/>
    <property type="match status" value="1"/>
</dbReference>
<dbReference type="eggNOG" id="COG0792">
    <property type="taxonomic scope" value="Bacteria"/>
</dbReference>
<dbReference type="Proteomes" id="UP000030993">
    <property type="component" value="Unassembled WGS sequence"/>
</dbReference>
<comment type="caution">
    <text evidence="3">The sequence shown here is derived from an EMBL/GenBank/DDBJ whole genome shotgun (WGS) entry which is preliminary data.</text>
</comment>
<dbReference type="InterPro" id="IPR011856">
    <property type="entry name" value="tRNA_endonuc-like_dom_sf"/>
</dbReference>
<dbReference type="Pfam" id="PF02021">
    <property type="entry name" value="UPF0102"/>
    <property type="match status" value="1"/>
</dbReference>
<organism evidence="3 4">
    <name type="scientific">Anaerovibrio lipolyticus</name>
    <dbReference type="NCBI Taxonomy" id="82374"/>
    <lineage>
        <taxon>Bacteria</taxon>
        <taxon>Bacillati</taxon>
        <taxon>Bacillota</taxon>
        <taxon>Negativicutes</taxon>
        <taxon>Selenomonadales</taxon>
        <taxon>Selenomonadaceae</taxon>
        <taxon>Anaerovibrio</taxon>
    </lineage>
</organism>
<dbReference type="HAMAP" id="MF_00048">
    <property type="entry name" value="UPF0102"/>
    <property type="match status" value="1"/>
</dbReference>
<dbReference type="InterPro" id="IPR003509">
    <property type="entry name" value="UPF0102_YraN-like"/>
</dbReference>
<evidence type="ECO:0000256" key="2">
    <source>
        <dbReference type="HAMAP-Rule" id="MF_00048"/>
    </source>
</evidence>
<name>A0A0B2K1T7_9FIRM</name>
<accession>A0A0B2K1T7</accession>
<gene>
    <name evidence="3" type="ORF">NZ47_02305</name>
</gene>
<keyword evidence="4" id="KW-1185">Reference proteome</keyword>
<proteinExistence type="inferred from homology"/>
<evidence type="ECO:0000313" key="4">
    <source>
        <dbReference type="Proteomes" id="UP000030993"/>
    </source>
</evidence>
<dbReference type="GO" id="GO:0003676">
    <property type="term" value="F:nucleic acid binding"/>
    <property type="evidence" value="ECO:0007669"/>
    <property type="project" value="InterPro"/>
</dbReference>
<dbReference type="RefSeq" id="WP_039206087.1">
    <property type="nucleotide sequence ID" value="NZ_CAMKSO010000021.1"/>
</dbReference>
<evidence type="ECO:0000256" key="1">
    <source>
        <dbReference type="ARBA" id="ARBA00006738"/>
    </source>
</evidence>
<sequence length="120" mass="13789">MNNKILGNKGEQAAAQYLENHGYFIRERNYRARTGEIDIIASKGDTISFVEVKTRGSVKYGAPAEAVNYFKQQKIIRTAQMYIRYKGLNDYFYRFDVLEILAPKSGSMSFRLIENAFEAV</sequence>
<dbReference type="Gene3D" id="3.40.1350.10">
    <property type="match status" value="1"/>
</dbReference>
<dbReference type="NCBIfam" id="TIGR00252">
    <property type="entry name" value="YraN family protein"/>
    <property type="match status" value="1"/>
</dbReference>
<dbReference type="NCBIfam" id="NF009154">
    <property type="entry name" value="PRK12497.3-3"/>
    <property type="match status" value="1"/>
</dbReference>
<dbReference type="InterPro" id="IPR011335">
    <property type="entry name" value="Restrct_endonuc-II-like"/>
</dbReference>